<name>A0A2T3ZC91_TRIA4</name>
<protein>
    <recommendedName>
        <fullName evidence="4">Transcription factor domain-containing protein</fullName>
    </recommendedName>
</protein>
<feature type="compositionally biased region" description="Basic residues" evidence="1">
    <location>
        <begin position="26"/>
        <end position="46"/>
    </location>
</feature>
<reference evidence="2 3" key="1">
    <citation type="submission" date="2016-07" db="EMBL/GenBank/DDBJ databases">
        <title>Multiple horizontal gene transfer events from other fungi enriched the ability of initially mycotrophic Trichoderma (Ascomycota) to feed on dead plant biomass.</title>
        <authorList>
            <consortium name="DOE Joint Genome Institute"/>
            <person name="Aerts A."/>
            <person name="Atanasova L."/>
            <person name="Chenthamara K."/>
            <person name="Zhang J."/>
            <person name="Grujic M."/>
            <person name="Henrissat B."/>
            <person name="Kuo A."/>
            <person name="Salamov A."/>
            <person name="Lipzen A."/>
            <person name="Labutti K."/>
            <person name="Barry K."/>
            <person name="Miao Y."/>
            <person name="Rahimi M.J."/>
            <person name="Shen Q."/>
            <person name="Grigoriev I.V."/>
            <person name="Kubicek C.P."/>
            <person name="Druzhinina I.S."/>
        </authorList>
    </citation>
    <scope>NUCLEOTIDE SEQUENCE [LARGE SCALE GENOMIC DNA]</scope>
    <source>
        <strain evidence="2 3">CBS 433.97</strain>
    </source>
</reference>
<dbReference type="PANTHER" id="PTHR37540">
    <property type="entry name" value="TRANSCRIPTION FACTOR (ACR-2), PUTATIVE-RELATED-RELATED"/>
    <property type="match status" value="1"/>
</dbReference>
<evidence type="ECO:0000313" key="2">
    <source>
        <dbReference type="EMBL" id="PTB42426.1"/>
    </source>
</evidence>
<dbReference type="EMBL" id="KZ679260">
    <property type="protein sequence ID" value="PTB42426.1"/>
    <property type="molecule type" value="Genomic_DNA"/>
</dbReference>
<dbReference type="OrthoDB" id="4158087at2759"/>
<dbReference type="STRING" id="1042311.A0A2T3ZC91"/>
<evidence type="ECO:0008006" key="4">
    <source>
        <dbReference type="Google" id="ProtNLM"/>
    </source>
</evidence>
<evidence type="ECO:0000256" key="1">
    <source>
        <dbReference type="SAM" id="MobiDB-lite"/>
    </source>
</evidence>
<sequence>MAQHQPAKHQSIEFIVATSTSSLSRKQQRTIRSHASRGRNKKRQRPQLRSWILQQNGCPSLVDDQYTSIPPRVGWDLSFFDFPIEIQPYMQGDLSLALSPLREALYPPEICLQVDPASSSWTTALLTDSVYLHCTLFSVEAYLEACLQKSQGPLTHFYFQKTIRLLQDRLDRPDDPQTISDPTIMVVSVLGLTAEVTGDSMAAKKHMEGLRRMVDLRGGLEMLRFDNARLPAKVCRIDLVLALRFGIEPVFFNSTVPWRSFVDHGLIGKSKGALANNEEVSRILSTLDKRLTNIWNDLKEFSQICNLASQTAHKLSPNIFSEIMISIYYRLLSLKFKDDPAAEAIRVAMMAFGAGIFFQWRGIKQRLAYLDSLSQSSLSNLKESQIRLPPLFILWLLVVQISAFAQLPPINHLRLWVDDAVSQLRISNWKQGRQMLKSVMWIDYCHDKLLDEVWLVNALNSDGYH</sequence>
<accession>A0A2T3ZC91</accession>
<dbReference type="Proteomes" id="UP000240493">
    <property type="component" value="Unassembled WGS sequence"/>
</dbReference>
<keyword evidence="3" id="KW-1185">Reference proteome</keyword>
<evidence type="ECO:0000313" key="3">
    <source>
        <dbReference type="Proteomes" id="UP000240493"/>
    </source>
</evidence>
<dbReference type="PANTHER" id="PTHR37540:SF5">
    <property type="entry name" value="TRANSCRIPTION FACTOR DOMAIN-CONTAINING PROTEIN"/>
    <property type="match status" value="1"/>
</dbReference>
<dbReference type="AlphaFoldDB" id="A0A2T3ZC91"/>
<feature type="region of interest" description="Disordered" evidence="1">
    <location>
        <begin position="20"/>
        <end position="46"/>
    </location>
</feature>
<organism evidence="2 3">
    <name type="scientific">Trichoderma asperellum (strain ATCC 204424 / CBS 433.97 / NBRC 101777)</name>
    <dbReference type="NCBI Taxonomy" id="1042311"/>
    <lineage>
        <taxon>Eukaryota</taxon>
        <taxon>Fungi</taxon>
        <taxon>Dikarya</taxon>
        <taxon>Ascomycota</taxon>
        <taxon>Pezizomycotina</taxon>
        <taxon>Sordariomycetes</taxon>
        <taxon>Hypocreomycetidae</taxon>
        <taxon>Hypocreales</taxon>
        <taxon>Hypocreaceae</taxon>
        <taxon>Trichoderma</taxon>
    </lineage>
</organism>
<gene>
    <name evidence="2" type="ORF">M441DRAFT_456539</name>
</gene>
<proteinExistence type="predicted"/>